<dbReference type="PROSITE" id="PS00452">
    <property type="entry name" value="GUANYLATE_CYCLASE_1"/>
    <property type="match status" value="1"/>
</dbReference>
<comment type="similarity">
    <text evidence="14">Belongs to the adenylyl cyclase class-4/guanylyl cyclase family.</text>
</comment>
<evidence type="ECO:0000313" key="17">
    <source>
        <dbReference type="EMBL" id="UYV81756.1"/>
    </source>
</evidence>
<dbReference type="Proteomes" id="UP001235939">
    <property type="component" value="Chromosome 20"/>
</dbReference>
<evidence type="ECO:0000256" key="12">
    <source>
        <dbReference type="ARBA" id="ARBA00023136"/>
    </source>
</evidence>
<dbReference type="PANTHER" id="PTHR45627:SF1">
    <property type="entry name" value="ADENYLATE CYCLASE TYPE 8"/>
    <property type="match status" value="1"/>
</dbReference>
<dbReference type="SMART" id="SM00044">
    <property type="entry name" value="CYCc"/>
    <property type="match status" value="1"/>
</dbReference>
<evidence type="ECO:0000259" key="16">
    <source>
        <dbReference type="PROSITE" id="PS50878"/>
    </source>
</evidence>
<evidence type="ECO:0000313" key="18">
    <source>
        <dbReference type="Proteomes" id="UP001235939"/>
    </source>
</evidence>
<dbReference type="InterPro" id="IPR018297">
    <property type="entry name" value="A/G_cyclase_CS"/>
</dbReference>
<feature type="domain" description="Reverse transcriptase" evidence="16">
    <location>
        <begin position="44"/>
        <end position="306"/>
    </location>
</feature>
<evidence type="ECO:0000256" key="11">
    <source>
        <dbReference type="ARBA" id="ARBA00022998"/>
    </source>
</evidence>
<dbReference type="EMBL" id="CP092882">
    <property type="protein sequence ID" value="UYV81756.1"/>
    <property type="molecule type" value="Genomic_DNA"/>
</dbReference>
<dbReference type="PROSITE" id="PS50878">
    <property type="entry name" value="RT_POL"/>
    <property type="match status" value="1"/>
</dbReference>
<comment type="subcellular location">
    <subcellularLocation>
        <location evidence="3">Membrane</location>
        <topology evidence="3">Multi-pass membrane protein</topology>
    </subcellularLocation>
</comment>
<keyword evidence="12" id="KW-0472">Membrane</keyword>
<evidence type="ECO:0000256" key="9">
    <source>
        <dbReference type="ARBA" id="ARBA00022842"/>
    </source>
</evidence>
<comment type="catalytic activity">
    <reaction evidence="1">
        <text>ATP = 3',5'-cyclic AMP + diphosphate</text>
        <dbReference type="Rhea" id="RHEA:15389"/>
        <dbReference type="ChEBI" id="CHEBI:30616"/>
        <dbReference type="ChEBI" id="CHEBI:33019"/>
        <dbReference type="ChEBI" id="CHEBI:58165"/>
        <dbReference type="EC" id="4.6.1.1"/>
    </reaction>
</comment>
<evidence type="ECO:0000256" key="13">
    <source>
        <dbReference type="ARBA" id="ARBA00023239"/>
    </source>
</evidence>
<evidence type="ECO:0000256" key="5">
    <source>
        <dbReference type="ARBA" id="ARBA00022692"/>
    </source>
</evidence>
<dbReference type="InterPro" id="IPR043502">
    <property type="entry name" value="DNA/RNA_pol_sf"/>
</dbReference>
<keyword evidence="9" id="KW-0460">Magnesium</keyword>
<proteinExistence type="inferred from homology"/>
<keyword evidence="8" id="KW-0067">ATP-binding</keyword>
<dbReference type="PANTHER" id="PTHR45627">
    <property type="entry name" value="ADENYLATE CYCLASE TYPE 1"/>
    <property type="match status" value="1"/>
</dbReference>
<keyword evidence="7" id="KW-0547">Nucleotide-binding</keyword>
<dbReference type="Pfam" id="PF00078">
    <property type="entry name" value="RVT_1"/>
    <property type="match status" value="1"/>
</dbReference>
<keyword evidence="13 14" id="KW-0456">Lyase</keyword>
<comment type="cofactor">
    <cofactor evidence="2">
        <name>Mg(2+)</name>
        <dbReference type="ChEBI" id="CHEBI:18420"/>
    </cofactor>
</comment>
<evidence type="ECO:0000256" key="10">
    <source>
        <dbReference type="ARBA" id="ARBA00022989"/>
    </source>
</evidence>
<evidence type="ECO:0000259" key="15">
    <source>
        <dbReference type="PROSITE" id="PS50125"/>
    </source>
</evidence>
<feature type="domain" description="Guanylate cyclase" evidence="15">
    <location>
        <begin position="437"/>
        <end position="565"/>
    </location>
</feature>
<dbReference type="CDD" id="cd01650">
    <property type="entry name" value="RT_nLTR_like"/>
    <property type="match status" value="1"/>
</dbReference>
<keyword evidence="5" id="KW-0812">Transmembrane</keyword>
<dbReference type="PROSITE" id="PS50125">
    <property type="entry name" value="GUANYLATE_CYCLASE_2"/>
    <property type="match status" value="1"/>
</dbReference>
<dbReference type="InterPro" id="IPR000477">
    <property type="entry name" value="RT_dom"/>
</dbReference>
<sequence>MKEIIEEISRLKNCEAAGIDEVPNEAIKLLPHSYLLLLKDLYNRILRSAVFPSSFSRSIIHPIFKNGDSDNPSNYRGISLLSNFAKLFISILRSRLVKWIETNDIIPENQAGFRSAHSYQDHIFILTSVIQLALRKKRGKCYSFFVDLKKAFDTVPHALLWTKLVKIGLNHRFVNLIKRYYEDMTAAVRWNNSITEFIEIRSGVLQGDPLSPYLFLLFINDLIKIFDDSGLSGIYLPNFGNIHLLLYADDIVLIGDSKINLQLKINILKTYLETNLLTLNENKSRIMVFRNGGKVARSERWGDYFEVQAQILPCKYEIVGFYDLDSLTLCGSNLGYILRAETGRNSLDITVKKLTLNFWTRILKMDGSRLPSICLAHLWDISISSKQNIGLERLLLSVLPKFVVMEILGDIAKEDDGRTILPAQFHRIYIHSYNQVSILFADIQGFTALASRCSPQELVRMLNNLFARFDRLANENHCLRIKLLGDCYYCVSGLPEPRADHAQCCVEMGLKMIRAIRQVRSSHAGVDLDMRIGIHSGSVLCGVLGLHKWQFDVWSNDVTLANHMEAGGLPGRVHVSRATADCLGGAYRLEEGRGGDRDQYLRQNMPETFLVLEPRVRTMTQQYKVLISPQFRTKSKTYNSFLDSQ</sequence>
<evidence type="ECO:0000256" key="7">
    <source>
        <dbReference type="ARBA" id="ARBA00022741"/>
    </source>
</evidence>
<gene>
    <name evidence="17" type="ORF">LAZ67_20002219</name>
</gene>
<keyword evidence="6" id="KW-0479">Metal-binding</keyword>
<dbReference type="Gene3D" id="3.30.70.1230">
    <property type="entry name" value="Nucleotide cyclase"/>
    <property type="match status" value="1"/>
</dbReference>
<keyword evidence="11" id="KW-0115">cAMP biosynthesis</keyword>
<dbReference type="SUPFAM" id="SSF56672">
    <property type="entry name" value="DNA/RNA polymerases"/>
    <property type="match status" value="1"/>
</dbReference>
<name>A0ABY6LKT5_9ARAC</name>
<evidence type="ECO:0000256" key="2">
    <source>
        <dbReference type="ARBA" id="ARBA00001946"/>
    </source>
</evidence>
<evidence type="ECO:0000256" key="8">
    <source>
        <dbReference type="ARBA" id="ARBA00022840"/>
    </source>
</evidence>
<evidence type="ECO:0000256" key="14">
    <source>
        <dbReference type="RuleBase" id="RU000405"/>
    </source>
</evidence>
<dbReference type="SUPFAM" id="SSF55073">
    <property type="entry name" value="Nucleotide cyclase"/>
    <property type="match status" value="1"/>
</dbReference>
<dbReference type="InterPro" id="IPR029787">
    <property type="entry name" value="Nucleotide_cyclase"/>
</dbReference>
<dbReference type="InterPro" id="IPR001054">
    <property type="entry name" value="A/G_cyclase"/>
</dbReference>
<evidence type="ECO:0000256" key="4">
    <source>
        <dbReference type="ARBA" id="ARBA00012201"/>
    </source>
</evidence>
<dbReference type="Pfam" id="PF00211">
    <property type="entry name" value="Guanylate_cyc"/>
    <property type="match status" value="1"/>
</dbReference>
<keyword evidence="18" id="KW-1185">Reference proteome</keyword>
<evidence type="ECO:0000256" key="6">
    <source>
        <dbReference type="ARBA" id="ARBA00022723"/>
    </source>
</evidence>
<accession>A0ABY6LKT5</accession>
<dbReference type="CDD" id="cd07302">
    <property type="entry name" value="CHD"/>
    <property type="match status" value="1"/>
</dbReference>
<organism evidence="17 18">
    <name type="scientific">Cordylochernes scorpioides</name>
    <dbReference type="NCBI Taxonomy" id="51811"/>
    <lineage>
        <taxon>Eukaryota</taxon>
        <taxon>Metazoa</taxon>
        <taxon>Ecdysozoa</taxon>
        <taxon>Arthropoda</taxon>
        <taxon>Chelicerata</taxon>
        <taxon>Arachnida</taxon>
        <taxon>Pseudoscorpiones</taxon>
        <taxon>Cheliferoidea</taxon>
        <taxon>Chernetidae</taxon>
        <taxon>Cordylochernes</taxon>
    </lineage>
</organism>
<keyword evidence="10" id="KW-1133">Transmembrane helix</keyword>
<reference evidence="17 18" key="1">
    <citation type="submission" date="2022-01" db="EMBL/GenBank/DDBJ databases">
        <title>A chromosomal length assembly of Cordylochernes scorpioides.</title>
        <authorList>
            <person name="Zeh D."/>
            <person name="Zeh J."/>
        </authorList>
    </citation>
    <scope>NUCLEOTIDE SEQUENCE [LARGE SCALE GENOMIC DNA]</scope>
    <source>
        <strain evidence="17">IN4F17</strain>
        <tissue evidence="17">Whole Body</tissue>
    </source>
</reference>
<evidence type="ECO:0000256" key="1">
    <source>
        <dbReference type="ARBA" id="ARBA00001593"/>
    </source>
</evidence>
<evidence type="ECO:0000256" key="3">
    <source>
        <dbReference type="ARBA" id="ARBA00004141"/>
    </source>
</evidence>
<dbReference type="EC" id="4.6.1.1" evidence="4"/>
<protein>
    <recommendedName>
        <fullName evidence="4">adenylate cyclase</fullName>
        <ecNumber evidence="4">4.6.1.1</ecNumber>
    </recommendedName>
</protein>